<name>F3G753_PSESJ</name>
<dbReference type="InterPro" id="IPR051126">
    <property type="entry name" value="Thiosulfate_sulfurtransferase"/>
</dbReference>
<dbReference type="AlphaFoldDB" id="F3G753"/>
<evidence type="ECO:0000256" key="1">
    <source>
        <dbReference type="ARBA" id="ARBA00022737"/>
    </source>
</evidence>
<dbReference type="InterPro" id="IPR036873">
    <property type="entry name" value="Rhodanese-like_dom_sf"/>
</dbReference>
<sequence>MTTPATRSFADIRQALLDRQELALVDVREEAPFAQAHPLFAVNIPLSKLELEIFSRIPRRDTAVTLYDHGEGLAQI</sequence>
<accession>F3G753</accession>
<dbReference type="Proteomes" id="UP000004986">
    <property type="component" value="Unassembled WGS sequence"/>
</dbReference>
<feature type="domain" description="Rhodanese" evidence="2">
    <location>
        <begin position="18"/>
        <end position="70"/>
    </location>
</feature>
<dbReference type="Pfam" id="PF00581">
    <property type="entry name" value="Rhodanese"/>
    <property type="match status" value="1"/>
</dbReference>
<gene>
    <name evidence="3" type="ORF">PSYPI_11038</name>
</gene>
<dbReference type="PANTHER" id="PTHR43855">
    <property type="entry name" value="THIOSULFATE SULFURTRANSFERASE"/>
    <property type="match status" value="1"/>
</dbReference>
<dbReference type="PANTHER" id="PTHR43855:SF1">
    <property type="entry name" value="THIOSULFATE SULFURTRANSFERASE"/>
    <property type="match status" value="1"/>
</dbReference>
<evidence type="ECO:0000259" key="2">
    <source>
        <dbReference type="PROSITE" id="PS50206"/>
    </source>
</evidence>
<proteinExistence type="predicted"/>
<dbReference type="InterPro" id="IPR001763">
    <property type="entry name" value="Rhodanese-like_dom"/>
</dbReference>
<dbReference type="HOGENOM" id="CLU_2660536_0_0_6"/>
<organism evidence="3 4">
    <name type="scientific">Pseudomonas syringae pv. pisi str. 1704B</name>
    <dbReference type="NCBI Taxonomy" id="629263"/>
    <lineage>
        <taxon>Bacteria</taxon>
        <taxon>Pseudomonadati</taxon>
        <taxon>Pseudomonadota</taxon>
        <taxon>Gammaproteobacteria</taxon>
        <taxon>Pseudomonadales</taxon>
        <taxon>Pseudomonadaceae</taxon>
        <taxon>Pseudomonas</taxon>
        <taxon>Pseudomonas syringae</taxon>
    </lineage>
</organism>
<keyword evidence="4" id="KW-1185">Reference proteome</keyword>
<dbReference type="EMBL" id="AEAI01000543">
    <property type="protein sequence ID" value="EGH42903.1"/>
    <property type="molecule type" value="Genomic_DNA"/>
</dbReference>
<dbReference type="Gene3D" id="3.40.250.10">
    <property type="entry name" value="Rhodanese-like domain"/>
    <property type="match status" value="1"/>
</dbReference>
<feature type="non-terminal residue" evidence="3">
    <location>
        <position position="76"/>
    </location>
</feature>
<protein>
    <submittedName>
        <fullName evidence="3">Rhodanese-like protein</fullName>
    </submittedName>
</protein>
<comment type="caution">
    <text evidence="3">The sequence shown here is derived from an EMBL/GenBank/DDBJ whole genome shotgun (WGS) entry which is preliminary data.</text>
</comment>
<dbReference type="SUPFAM" id="SSF52821">
    <property type="entry name" value="Rhodanese/Cell cycle control phosphatase"/>
    <property type="match status" value="1"/>
</dbReference>
<keyword evidence="1" id="KW-0677">Repeat</keyword>
<reference evidence="3 4" key="1">
    <citation type="journal article" date="2011" name="PLoS Pathog.">
        <title>Dynamic evolution of pathogenicity revealed by sequencing and comparative genomics of 19 Pseudomonas syringae isolates.</title>
        <authorList>
            <person name="Baltrus D.A."/>
            <person name="Nishimura M.T."/>
            <person name="Romanchuk A."/>
            <person name="Chang J.H."/>
            <person name="Mukhtar M.S."/>
            <person name="Cherkis K."/>
            <person name="Roach J."/>
            <person name="Grant S.R."/>
            <person name="Jones C.D."/>
            <person name="Dangl J.L."/>
        </authorList>
    </citation>
    <scope>NUCLEOTIDE SEQUENCE [LARGE SCALE GENOMIC DNA]</scope>
    <source>
        <strain evidence="3 4">1704B</strain>
    </source>
</reference>
<evidence type="ECO:0000313" key="4">
    <source>
        <dbReference type="Proteomes" id="UP000004986"/>
    </source>
</evidence>
<dbReference type="PROSITE" id="PS50206">
    <property type="entry name" value="RHODANESE_3"/>
    <property type="match status" value="1"/>
</dbReference>
<evidence type="ECO:0000313" key="3">
    <source>
        <dbReference type="EMBL" id="EGH42903.1"/>
    </source>
</evidence>